<evidence type="ECO:0000313" key="4">
    <source>
        <dbReference type="Proteomes" id="UP000176705"/>
    </source>
</evidence>
<proteinExistence type="inferred from homology"/>
<dbReference type="InterPro" id="IPR001509">
    <property type="entry name" value="Epimerase_deHydtase"/>
</dbReference>
<reference evidence="3 4" key="1">
    <citation type="journal article" date="2016" name="Nat. Commun.">
        <title>Thousands of microbial genomes shed light on interconnected biogeochemical processes in an aquifer system.</title>
        <authorList>
            <person name="Anantharaman K."/>
            <person name="Brown C.T."/>
            <person name="Hug L.A."/>
            <person name="Sharon I."/>
            <person name="Castelle C.J."/>
            <person name="Probst A.J."/>
            <person name="Thomas B.C."/>
            <person name="Singh A."/>
            <person name="Wilkins M.J."/>
            <person name="Karaoz U."/>
            <person name="Brodie E.L."/>
            <person name="Williams K.H."/>
            <person name="Hubbard S.S."/>
            <person name="Banfield J.F."/>
        </authorList>
    </citation>
    <scope>NUCLEOTIDE SEQUENCE [LARGE SCALE GENOMIC DNA]</scope>
</reference>
<organism evidence="3 4">
    <name type="scientific">Candidatus Sungbacteria bacterium RIFCSPLOWO2_01_FULL_59_16</name>
    <dbReference type="NCBI Taxonomy" id="1802280"/>
    <lineage>
        <taxon>Bacteria</taxon>
        <taxon>Candidatus Sungiibacteriota</taxon>
    </lineage>
</organism>
<dbReference type="PANTHER" id="PTHR43000">
    <property type="entry name" value="DTDP-D-GLUCOSE 4,6-DEHYDRATASE-RELATED"/>
    <property type="match status" value="1"/>
</dbReference>
<dbReference type="SUPFAM" id="SSF51735">
    <property type="entry name" value="NAD(P)-binding Rossmann-fold domains"/>
    <property type="match status" value="1"/>
</dbReference>
<comment type="caution">
    <text evidence="3">The sequence shown here is derived from an EMBL/GenBank/DDBJ whole genome shotgun (WGS) entry which is preliminary data.</text>
</comment>
<dbReference type="Proteomes" id="UP000176705">
    <property type="component" value="Unassembled WGS sequence"/>
</dbReference>
<gene>
    <name evidence="3" type="ORF">A3B37_01765</name>
</gene>
<evidence type="ECO:0000256" key="1">
    <source>
        <dbReference type="ARBA" id="ARBA00007637"/>
    </source>
</evidence>
<sequence length="311" mass="35374">MRKFWKNKRVLVAGGAGFIGSHTVDALIAAGGRVSVVDDLSTGRREHVHPRARFYRMATVSPRLEAVFRRERPHHVFALAAVSSPPVSVEDPLRDVAGLAGLINLLELARRYKVKKVLYSSSGFIYGNSKRLPTPESEPFQPLAPYNVSKFASEQYLKFYREHYGLPSVILRYSTVYGPRQLSRVIADYITKISRGRRAEIYGIKTRDYVYVSDVVAANLRAMEARDYRGEPVFNIGSGRETNLADVYRAIAGILGRDDNRPIRKPAKPGEVDRFWLSIRRARRVLGFRPRIALAEGLRKTVAWFQERRRL</sequence>
<dbReference type="Gene3D" id="3.40.50.720">
    <property type="entry name" value="NAD(P)-binding Rossmann-like Domain"/>
    <property type="match status" value="1"/>
</dbReference>
<feature type="domain" description="NAD-dependent epimerase/dehydratase" evidence="2">
    <location>
        <begin position="10"/>
        <end position="237"/>
    </location>
</feature>
<protein>
    <recommendedName>
        <fullName evidence="2">NAD-dependent epimerase/dehydratase domain-containing protein</fullName>
    </recommendedName>
</protein>
<evidence type="ECO:0000313" key="3">
    <source>
        <dbReference type="EMBL" id="OHA08576.1"/>
    </source>
</evidence>
<name>A0A1G2LAB4_9BACT</name>
<dbReference type="Pfam" id="PF01370">
    <property type="entry name" value="Epimerase"/>
    <property type="match status" value="1"/>
</dbReference>
<accession>A0A1G2LAB4</accession>
<evidence type="ECO:0000259" key="2">
    <source>
        <dbReference type="Pfam" id="PF01370"/>
    </source>
</evidence>
<dbReference type="AlphaFoldDB" id="A0A1G2LAB4"/>
<dbReference type="InterPro" id="IPR036291">
    <property type="entry name" value="NAD(P)-bd_dom_sf"/>
</dbReference>
<dbReference type="STRING" id="1802280.A3B37_01765"/>
<comment type="similarity">
    <text evidence="1">Belongs to the NAD(P)-dependent epimerase/dehydratase family.</text>
</comment>
<dbReference type="EMBL" id="MHQS01000014">
    <property type="protein sequence ID" value="OHA08576.1"/>
    <property type="molecule type" value="Genomic_DNA"/>
</dbReference>